<sequence length="134" mass="15005">MKKILVLLALIAAVSNAEEFFELSIDEALKSPLASEYILPDVKVEFGNGYKGDIITNAVASRKERGDVGAKKQKCEKAFLDAVNAFQRRVKKEHGSKVVNLVSFLYGKEFSSKTHYQCLYTNKFTVRLKGDIAR</sequence>
<dbReference type="EMBL" id="CP000767">
    <property type="protein sequence ID" value="EAU00948.1"/>
    <property type="molecule type" value="Genomic_DNA"/>
</dbReference>
<dbReference type="OrthoDB" id="5358874at2"/>
<evidence type="ECO:0000256" key="1">
    <source>
        <dbReference type="SAM" id="SignalP"/>
    </source>
</evidence>
<dbReference type="RefSeq" id="WP_011991948.1">
    <property type="nucleotide sequence ID" value="NC_009715.2"/>
</dbReference>
<feature type="chain" id="PRO_5002709644" description="Excinuclease ATPase subunit" evidence="1">
    <location>
        <begin position="18"/>
        <end position="134"/>
    </location>
</feature>
<dbReference type="KEGG" id="ccv:CCV52592_1162"/>
<dbReference type="Proteomes" id="UP000006380">
    <property type="component" value="Chromosome"/>
</dbReference>
<evidence type="ECO:0008006" key="4">
    <source>
        <dbReference type="Google" id="ProtNLM"/>
    </source>
</evidence>
<evidence type="ECO:0000313" key="3">
    <source>
        <dbReference type="Proteomes" id="UP000006380"/>
    </source>
</evidence>
<evidence type="ECO:0000313" key="2">
    <source>
        <dbReference type="EMBL" id="EAU00948.1"/>
    </source>
</evidence>
<proteinExistence type="predicted"/>
<gene>
    <name evidence="2" type="ORF">CCV52592_1162</name>
</gene>
<organism evidence="2 3">
    <name type="scientific">Campylobacter curvus (strain 525.92)</name>
    <dbReference type="NCBI Taxonomy" id="360105"/>
    <lineage>
        <taxon>Bacteria</taxon>
        <taxon>Pseudomonadati</taxon>
        <taxon>Campylobacterota</taxon>
        <taxon>Epsilonproteobacteria</taxon>
        <taxon>Campylobacterales</taxon>
        <taxon>Campylobacteraceae</taxon>
        <taxon>Campylobacter</taxon>
    </lineage>
</organism>
<keyword evidence="1" id="KW-0732">Signal</keyword>
<feature type="signal peptide" evidence="1">
    <location>
        <begin position="1"/>
        <end position="17"/>
    </location>
</feature>
<protein>
    <recommendedName>
        <fullName evidence="4">Excinuclease ATPase subunit</fullName>
    </recommendedName>
</protein>
<name>A7GX13_CAMC5</name>
<dbReference type="HOGENOM" id="CLU_1892314_0_0_7"/>
<dbReference type="AlphaFoldDB" id="A7GX13"/>
<reference evidence="2" key="1">
    <citation type="submission" date="2016-07" db="EMBL/GenBank/DDBJ databases">
        <title>Comparative genomics of the Campylobacter concisus group.</title>
        <authorList>
            <person name="Miller W.G."/>
            <person name="Yee E."/>
            <person name="Chapman M.H."/>
            <person name="Huynh S."/>
            <person name="Bono J.L."/>
            <person name="On S.L.W."/>
            <person name="StLeger J."/>
            <person name="Foster G."/>
            <person name="Parker C.T."/>
        </authorList>
    </citation>
    <scope>NUCLEOTIDE SEQUENCE</scope>
    <source>
        <strain evidence="2">525.92</strain>
    </source>
</reference>
<accession>A7GX13</accession>
<keyword evidence="3" id="KW-1185">Reference proteome</keyword>
<dbReference type="STRING" id="360105.CCV52592_1162"/>